<dbReference type="EMBL" id="CACRXK020012655">
    <property type="protein sequence ID" value="CAB4023746.1"/>
    <property type="molecule type" value="Genomic_DNA"/>
</dbReference>
<comment type="caution">
    <text evidence="1">The sequence shown here is derived from an EMBL/GenBank/DDBJ whole genome shotgun (WGS) entry which is preliminary data.</text>
</comment>
<proteinExistence type="predicted"/>
<feature type="non-terminal residue" evidence="1">
    <location>
        <position position="173"/>
    </location>
</feature>
<gene>
    <name evidence="1" type="ORF">PACLA_8A036562</name>
</gene>
<name>A0A7D9J7H0_PARCT</name>
<sequence length="173" mass="20023">MAQLIRHQKEDIRGTLLNSSPYKLTQVYTNLQWTQEKWFSMTPEQREAYENAFDKKYLNEKETGYNAIVPAPGSNGMVAFMVESKTSEQPHYVYSEKNGKVTCENCPRWSSAKLCKHSVAVAEKVQNFGKYLDWLRCHNTPHNQTTLVTFILAKALERKETRQQQANESVDKV</sequence>
<dbReference type="AlphaFoldDB" id="A0A7D9J7H0"/>
<accession>A0A7D9J7H0</accession>
<reference evidence="1" key="1">
    <citation type="submission" date="2020-04" db="EMBL/GenBank/DDBJ databases">
        <authorList>
            <person name="Alioto T."/>
            <person name="Alioto T."/>
            <person name="Gomez Garrido J."/>
        </authorList>
    </citation>
    <scope>NUCLEOTIDE SEQUENCE</scope>
    <source>
        <strain evidence="1">A484AB</strain>
    </source>
</reference>
<evidence type="ECO:0000313" key="2">
    <source>
        <dbReference type="Proteomes" id="UP001152795"/>
    </source>
</evidence>
<keyword evidence="2" id="KW-1185">Reference proteome</keyword>
<dbReference type="Proteomes" id="UP001152795">
    <property type="component" value="Unassembled WGS sequence"/>
</dbReference>
<dbReference type="OrthoDB" id="5989494at2759"/>
<protein>
    <submittedName>
        <fullName evidence="1">Uncharacterized protein</fullName>
    </submittedName>
</protein>
<organism evidence="1 2">
    <name type="scientific">Paramuricea clavata</name>
    <name type="common">Red gorgonian</name>
    <name type="synonym">Violescent sea-whip</name>
    <dbReference type="NCBI Taxonomy" id="317549"/>
    <lineage>
        <taxon>Eukaryota</taxon>
        <taxon>Metazoa</taxon>
        <taxon>Cnidaria</taxon>
        <taxon>Anthozoa</taxon>
        <taxon>Octocorallia</taxon>
        <taxon>Malacalcyonacea</taxon>
        <taxon>Plexauridae</taxon>
        <taxon>Paramuricea</taxon>
    </lineage>
</organism>
<evidence type="ECO:0000313" key="1">
    <source>
        <dbReference type="EMBL" id="CAB4023746.1"/>
    </source>
</evidence>